<dbReference type="InterPro" id="IPR000432">
    <property type="entry name" value="DNA_mismatch_repair_MutS_C"/>
</dbReference>
<feature type="transmembrane region" description="Helical" evidence="4">
    <location>
        <begin position="209"/>
        <end position="228"/>
    </location>
</feature>
<dbReference type="Gene3D" id="3.40.50.300">
    <property type="entry name" value="P-loop containing nucleotide triphosphate hydrolases"/>
    <property type="match status" value="1"/>
</dbReference>
<keyword evidence="1" id="KW-0547">Nucleotide-binding</keyword>
<dbReference type="SMART" id="SM00534">
    <property type="entry name" value="MUTSac"/>
    <property type="match status" value="1"/>
</dbReference>
<dbReference type="PANTHER" id="PTHR11361">
    <property type="entry name" value="DNA MISMATCH REPAIR PROTEIN MUTS FAMILY MEMBER"/>
    <property type="match status" value="1"/>
</dbReference>
<name>A0A6C0J8I1_9ZZZZ</name>
<dbReference type="AlphaFoldDB" id="A0A6C0J8I1"/>
<evidence type="ECO:0000313" key="6">
    <source>
        <dbReference type="EMBL" id="QHU01583.1"/>
    </source>
</evidence>
<sequence length="560" mass="64891">MLDYLFGKSEELKIDSIQSNEKTLLTNKLLNYNKKNDTNLNELEFFTNHNHTDKNTLFNSIDKTQTIFGNIILKEQLSDYNYNEGRLNRNKELINYINTNNISTDLSSINTITDDVLWFYKEVDESLQQIFDQLYFNLPINKINDLLNNNKLILNVTSIYNIYINPLLNIIGPIASILVPYILLRCYGIKLPVSFFLNIVKQYVSGIKSYKQIFTILMYAGIYIYSFYRQIKQSVDLKKMINVLHSKLISVKEFIQSSNTLIEQFSDYFDTPDILNCQNKLDNIPPKIKMIEKLGDILYTVNYVRNNLELSKLFRFIGEIDCIFCINHLINQENYCFTTFKKSKTPYIYFKDLYHPALIKPIKNTIKIKDNITITGPNAAGKSTFIKAVTINIILSQSLGVSSSKKAVITPIEYIKTHLNMPDTLNKESLFEAEMNKCKSIIDNISDKKSFIVLDELFSSTNYKEGLSGSCAILNRLNKSKNTRVLITTHYDKLPEYTNKIGFKNYKFSASTKNEEIKYTYKIKKGISKKGIAIDILKKNNYDKEIIDDAKRIFQSFKSD</sequence>
<evidence type="ECO:0000256" key="2">
    <source>
        <dbReference type="ARBA" id="ARBA00022840"/>
    </source>
</evidence>
<dbReference type="SUPFAM" id="SSF52540">
    <property type="entry name" value="P-loop containing nucleoside triphosphate hydrolases"/>
    <property type="match status" value="1"/>
</dbReference>
<dbReference type="GO" id="GO:0005524">
    <property type="term" value="F:ATP binding"/>
    <property type="evidence" value="ECO:0007669"/>
    <property type="project" value="UniProtKB-KW"/>
</dbReference>
<evidence type="ECO:0000256" key="3">
    <source>
        <dbReference type="ARBA" id="ARBA00023125"/>
    </source>
</evidence>
<keyword evidence="3" id="KW-0238">DNA-binding</keyword>
<dbReference type="PANTHER" id="PTHR11361:SF34">
    <property type="entry name" value="DNA MISMATCH REPAIR PROTEIN MSH1, MITOCHONDRIAL"/>
    <property type="match status" value="1"/>
</dbReference>
<evidence type="ECO:0000256" key="1">
    <source>
        <dbReference type="ARBA" id="ARBA00022741"/>
    </source>
</evidence>
<dbReference type="GO" id="GO:0030983">
    <property type="term" value="F:mismatched DNA binding"/>
    <property type="evidence" value="ECO:0007669"/>
    <property type="project" value="InterPro"/>
</dbReference>
<keyword evidence="4" id="KW-0812">Transmembrane</keyword>
<reference evidence="6" key="1">
    <citation type="journal article" date="2020" name="Nature">
        <title>Giant virus diversity and host interactions through global metagenomics.</title>
        <authorList>
            <person name="Schulz F."/>
            <person name="Roux S."/>
            <person name="Paez-Espino D."/>
            <person name="Jungbluth S."/>
            <person name="Walsh D.A."/>
            <person name="Denef V.J."/>
            <person name="McMahon K.D."/>
            <person name="Konstantinidis K.T."/>
            <person name="Eloe-Fadrosh E.A."/>
            <person name="Kyrpides N.C."/>
            <person name="Woyke T."/>
        </authorList>
    </citation>
    <scope>NUCLEOTIDE SEQUENCE</scope>
    <source>
        <strain evidence="6">GVMAG-M-3300025874-2</strain>
    </source>
</reference>
<feature type="domain" description="DNA mismatch repair proteins mutS family" evidence="5">
    <location>
        <begin position="369"/>
        <end position="555"/>
    </location>
</feature>
<keyword evidence="4" id="KW-0472">Membrane</keyword>
<evidence type="ECO:0000259" key="5">
    <source>
        <dbReference type="SMART" id="SM00534"/>
    </source>
</evidence>
<keyword evidence="2" id="KW-0067">ATP-binding</keyword>
<dbReference type="GO" id="GO:0140664">
    <property type="term" value="F:ATP-dependent DNA damage sensor activity"/>
    <property type="evidence" value="ECO:0007669"/>
    <property type="project" value="InterPro"/>
</dbReference>
<evidence type="ECO:0000256" key="4">
    <source>
        <dbReference type="SAM" id="Phobius"/>
    </source>
</evidence>
<dbReference type="InterPro" id="IPR045076">
    <property type="entry name" value="MutS"/>
</dbReference>
<keyword evidence="4" id="KW-1133">Transmembrane helix</keyword>
<proteinExistence type="predicted"/>
<dbReference type="Gene3D" id="1.10.1420.10">
    <property type="match status" value="1"/>
</dbReference>
<accession>A0A6C0J8I1</accession>
<dbReference type="GO" id="GO:0006298">
    <property type="term" value="P:mismatch repair"/>
    <property type="evidence" value="ECO:0007669"/>
    <property type="project" value="InterPro"/>
</dbReference>
<protein>
    <recommendedName>
        <fullName evidence="5">DNA mismatch repair proteins mutS family domain-containing protein</fullName>
    </recommendedName>
</protein>
<dbReference type="Pfam" id="PF00488">
    <property type="entry name" value="MutS_V"/>
    <property type="match status" value="1"/>
</dbReference>
<organism evidence="6">
    <name type="scientific">viral metagenome</name>
    <dbReference type="NCBI Taxonomy" id="1070528"/>
    <lineage>
        <taxon>unclassified sequences</taxon>
        <taxon>metagenomes</taxon>
        <taxon>organismal metagenomes</taxon>
    </lineage>
</organism>
<dbReference type="InterPro" id="IPR027417">
    <property type="entry name" value="P-loop_NTPase"/>
</dbReference>
<dbReference type="EMBL" id="MN740346">
    <property type="protein sequence ID" value="QHU01583.1"/>
    <property type="molecule type" value="Genomic_DNA"/>
</dbReference>